<evidence type="ECO:0000313" key="15">
    <source>
        <dbReference type="EMBL" id="MFD1217965.1"/>
    </source>
</evidence>
<dbReference type="RefSeq" id="WP_230435563.1">
    <property type="nucleotide sequence ID" value="NZ_CP087715.1"/>
</dbReference>
<feature type="binding site" evidence="11 12">
    <location>
        <position position="191"/>
    </location>
    <ligand>
        <name>Mg(2+)</name>
        <dbReference type="ChEBI" id="CHEBI:18420"/>
        <label>1</label>
    </ligand>
</feature>
<feature type="active site" evidence="11">
    <location>
        <position position="108"/>
    </location>
</feature>
<evidence type="ECO:0000313" key="16">
    <source>
        <dbReference type="Proteomes" id="UP001597264"/>
    </source>
</evidence>
<comment type="function">
    <text evidence="1 11">Involved in the biosynthesis of branched-chain amino acids (BCAA). Catalyzes an alkyl-migration followed by a ketol-acid reduction of (S)-2-acetolactate (S2AL) to yield (R)-2,3-dihydroxy-isovalerate. In the isomerase reaction, S2AL is rearranged via a Mg-dependent methyl migration to produce 3-hydroxy-3-methyl-2-ketobutyrate (HMKB). In the reductase reaction, this 2-ketoacid undergoes a metal-dependent reduction by NADPH to yield (R)-2,3-dihydroxy-isovalerate.</text>
</comment>
<dbReference type="Gene3D" id="6.10.240.10">
    <property type="match status" value="1"/>
</dbReference>
<evidence type="ECO:0000256" key="6">
    <source>
        <dbReference type="ARBA" id="ARBA00022723"/>
    </source>
</evidence>
<dbReference type="SUPFAM" id="SSF51735">
    <property type="entry name" value="NAD(P)-binding Rossmann-fold domains"/>
    <property type="match status" value="1"/>
</dbReference>
<evidence type="ECO:0000256" key="12">
    <source>
        <dbReference type="PROSITE-ProRule" id="PRU01198"/>
    </source>
</evidence>
<feature type="binding site" evidence="11">
    <location>
        <position position="48"/>
    </location>
    <ligand>
        <name>NADP(+)</name>
        <dbReference type="ChEBI" id="CHEBI:58349"/>
    </ligand>
</feature>
<dbReference type="GO" id="GO:0004455">
    <property type="term" value="F:ketol-acid reductoisomerase activity"/>
    <property type="evidence" value="ECO:0007669"/>
    <property type="project" value="UniProtKB-EC"/>
</dbReference>
<comment type="pathway">
    <text evidence="2 11">Amino-acid biosynthesis; L-valine biosynthesis; L-valine from pyruvate: step 2/4.</text>
</comment>
<dbReference type="NCBIfam" id="NF004017">
    <property type="entry name" value="PRK05479.1"/>
    <property type="match status" value="1"/>
</dbReference>
<evidence type="ECO:0000256" key="3">
    <source>
        <dbReference type="ARBA" id="ARBA00004885"/>
    </source>
</evidence>
<keyword evidence="5 11" id="KW-0028">Amino-acid biosynthesis</keyword>
<organism evidence="15 16">
    <name type="scientific">Microbulbifer celer</name>
    <dbReference type="NCBI Taxonomy" id="435905"/>
    <lineage>
        <taxon>Bacteria</taxon>
        <taxon>Pseudomonadati</taxon>
        <taxon>Pseudomonadota</taxon>
        <taxon>Gammaproteobacteria</taxon>
        <taxon>Cellvibrionales</taxon>
        <taxon>Microbulbiferaceae</taxon>
        <taxon>Microbulbifer</taxon>
    </lineage>
</organism>
<accession>A0ABW3UDR5</accession>
<evidence type="ECO:0000256" key="5">
    <source>
        <dbReference type="ARBA" id="ARBA00022605"/>
    </source>
</evidence>
<gene>
    <name evidence="11 15" type="primary">ilvC</name>
    <name evidence="15" type="ORF">ACFQ2X_15275</name>
</gene>
<evidence type="ECO:0000259" key="14">
    <source>
        <dbReference type="PROSITE" id="PS51851"/>
    </source>
</evidence>
<comment type="catalytic activity">
    <reaction evidence="10 11">
        <text>(2R)-2,3-dihydroxy-3-methylbutanoate + NADP(+) = (2S)-2-acetolactate + NADPH + H(+)</text>
        <dbReference type="Rhea" id="RHEA:22068"/>
        <dbReference type="ChEBI" id="CHEBI:15378"/>
        <dbReference type="ChEBI" id="CHEBI:49072"/>
        <dbReference type="ChEBI" id="CHEBI:57783"/>
        <dbReference type="ChEBI" id="CHEBI:58349"/>
        <dbReference type="ChEBI" id="CHEBI:58476"/>
        <dbReference type="EC" id="1.1.1.86"/>
    </reaction>
</comment>
<dbReference type="InterPro" id="IPR000506">
    <property type="entry name" value="KARI_C"/>
</dbReference>
<feature type="binding site" evidence="11">
    <location>
        <position position="134"/>
    </location>
    <ligand>
        <name>NADP(+)</name>
        <dbReference type="ChEBI" id="CHEBI:58349"/>
    </ligand>
</feature>
<dbReference type="InterPro" id="IPR013023">
    <property type="entry name" value="KARI"/>
</dbReference>
<feature type="domain" description="KARI C-terminal knotted" evidence="14">
    <location>
        <begin position="183"/>
        <end position="328"/>
    </location>
</feature>
<comment type="similarity">
    <text evidence="4 11 12">Belongs to the ketol-acid reductoisomerase family.</text>
</comment>
<feature type="binding site" evidence="11 12">
    <location>
        <position position="195"/>
    </location>
    <ligand>
        <name>Mg(2+)</name>
        <dbReference type="ChEBI" id="CHEBI:18420"/>
        <label>1</label>
    </ligand>
</feature>
<dbReference type="Proteomes" id="UP001597264">
    <property type="component" value="Unassembled WGS sequence"/>
</dbReference>
<dbReference type="Pfam" id="PF01450">
    <property type="entry name" value="KARI_C"/>
    <property type="match status" value="1"/>
</dbReference>
<dbReference type="InterPro" id="IPR008927">
    <property type="entry name" value="6-PGluconate_DH-like_C_sf"/>
</dbReference>
<evidence type="ECO:0000259" key="13">
    <source>
        <dbReference type="PROSITE" id="PS51850"/>
    </source>
</evidence>
<dbReference type="PANTHER" id="PTHR21371:SF1">
    <property type="entry name" value="KETOL-ACID REDUCTOISOMERASE, MITOCHONDRIAL"/>
    <property type="match status" value="1"/>
</dbReference>
<dbReference type="NCBIfam" id="NF009940">
    <property type="entry name" value="PRK13403.1"/>
    <property type="match status" value="1"/>
</dbReference>
<feature type="binding site" evidence="11">
    <location>
        <position position="53"/>
    </location>
    <ligand>
        <name>NADP(+)</name>
        <dbReference type="ChEBI" id="CHEBI:58349"/>
    </ligand>
</feature>
<evidence type="ECO:0000256" key="9">
    <source>
        <dbReference type="ARBA" id="ARBA00023304"/>
    </source>
</evidence>
<protein>
    <recommendedName>
        <fullName evidence="11">Ketol-acid reductoisomerase (NADP(+))</fullName>
        <shortName evidence="11">KARI</shortName>
        <ecNumber evidence="11">1.1.1.86</ecNumber>
    </recommendedName>
    <alternativeName>
        <fullName evidence="11">Acetohydroxy-acid isomeroreductase</fullName>
        <shortName evidence="11">AHIR</shortName>
    </alternativeName>
    <alternativeName>
        <fullName evidence="11">Alpha-keto-beta-hydroxylacyl reductoisomerase</fullName>
    </alternativeName>
</protein>
<dbReference type="HAMAP" id="MF_00435">
    <property type="entry name" value="IlvC"/>
    <property type="match status" value="1"/>
</dbReference>
<evidence type="ECO:0000256" key="2">
    <source>
        <dbReference type="ARBA" id="ARBA00004864"/>
    </source>
</evidence>
<dbReference type="InterPro" id="IPR013116">
    <property type="entry name" value="KARI_N"/>
</dbReference>
<evidence type="ECO:0000256" key="7">
    <source>
        <dbReference type="ARBA" id="ARBA00022842"/>
    </source>
</evidence>
<dbReference type="EC" id="1.1.1.86" evidence="11"/>
<dbReference type="PANTHER" id="PTHR21371">
    <property type="entry name" value="KETOL-ACID REDUCTOISOMERASE, MITOCHONDRIAL"/>
    <property type="match status" value="1"/>
</dbReference>
<dbReference type="EMBL" id="JBHTLR010000022">
    <property type="protein sequence ID" value="MFD1217965.1"/>
    <property type="molecule type" value="Genomic_DNA"/>
</dbReference>
<keyword evidence="7 11" id="KW-0460">Magnesium</keyword>
<dbReference type="Pfam" id="PF07991">
    <property type="entry name" value="KARI_N"/>
    <property type="match status" value="1"/>
</dbReference>
<feature type="domain" description="KARI N-terminal Rossmann" evidence="13">
    <location>
        <begin position="1"/>
        <end position="182"/>
    </location>
</feature>
<evidence type="ECO:0000256" key="10">
    <source>
        <dbReference type="ARBA" id="ARBA00049021"/>
    </source>
</evidence>
<sequence>MQVYYDKDCDLSLIKSKTVAIVGYGSQGHAHANNLKDSGVSNVVVGLRKGSSSWAKAEKAGLRVAEVADAVKDADAVMILTPDEYQASVYREQVAPNLKSGAALAFAHGFNVHFELIEPPKDVDVIMIAPKGPGHTVRSTYLEGGGVPTLIAIYQNASGNAKELALSYASANGGGRSGIIETNFREETETDLFGEQAVLCGGVSALVQAGFETLTEAGYAPEMAYFECLHELKLIVDLMYQGGIADMRYSISNTAEYGDYVTGPRIVTEETKAEMKRVLKDIQTGKFAKDFMLESLAGQPRLKAERRIGSEHQIEEVGAKLRSMMPWIKANKIIDKTEGNS</sequence>
<feature type="binding site" evidence="11 12">
    <location>
        <position position="252"/>
    </location>
    <ligand>
        <name>substrate</name>
    </ligand>
</feature>
<feature type="binding site" evidence="11">
    <location>
        <begin position="24"/>
        <end position="27"/>
    </location>
    <ligand>
        <name>NADP(+)</name>
        <dbReference type="ChEBI" id="CHEBI:58349"/>
    </ligand>
</feature>
<proteinExistence type="inferred from homology"/>
<evidence type="ECO:0000256" key="8">
    <source>
        <dbReference type="ARBA" id="ARBA00023002"/>
    </source>
</evidence>
<feature type="binding site" evidence="11 12">
    <location>
        <position position="191"/>
    </location>
    <ligand>
        <name>Mg(2+)</name>
        <dbReference type="ChEBI" id="CHEBI:18420"/>
        <label>2</label>
    </ligand>
</feature>
<feature type="binding site" evidence="11 12">
    <location>
        <position position="227"/>
    </location>
    <ligand>
        <name>Mg(2+)</name>
        <dbReference type="ChEBI" id="CHEBI:18420"/>
        <label>2</label>
    </ligand>
</feature>
<evidence type="ECO:0000256" key="11">
    <source>
        <dbReference type="HAMAP-Rule" id="MF_00435"/>
    </source>
</evidence>
<keyword evidence="11" id="KW-0521">NADP</keyword>
<keyword evidence="16" id="KW-1185">Reference proteome</keyword>
<evidence type="ECO:0000256" key="4">
    <source>
        <dbReference type="ARBA" id="ARBA00010318"/>
    </source>
</evidence>
<comment type="caution">
    <text evidence="11">Lacks conserved residue(s) required for the propagation of feature annotation.</text>
</comment>
<keyword evidence="8 11" id="KW-0560">Oxidoreductase</keyword>
<dbReference type="PROSITE" id="PS51851">
    <property type="entry name" value="KARI_C"/>
    <property type="match status" value="1"/>
</dbReference>
<comment type="caution">
    <text evidence="15">The sequence shown here is derived from an EMBL/GenBank/DDBJ whole genome shotgun (WGS) entry which is preliminary data.</text>
</comment>
<keyword evidence="9 11" id="KW-0100">Branched-chain amino acid biosynthesis</keyword>
<comment type="pathway">
    <text evidence="3 11">Amino-acid biosynthesis; L-isoleucine biosynthesis; L-isoleucine from 2-oxobutanoate: step 2/4.</text>
</comment>
<comment type="cofactor">
    <cofactor evidence="11">
        <name>Mg(2+)</name>
        <dbReference type="ChEBI" id="CHEBI:18420"/>
    </cofactor>
    <text evidence="11">Binds 2 magnesium ions per subunit.</text>
</comment>
<feature type="binding site" evidence="11">
    <location>
        <position position="51"/>
    </location>
    <ligand>
        <name>NADP(+)</name>
        <dbReference type="ChEBI" id="CHEBI:58349"/>
    </ligand>
</feature>
<feature type="binding site" evidence="11 12">
    <location>
        <position position="231"/>
    </location>
    <ligand>
        <name>Mg(2+)</name>
        <dbReference type="ChEBI" id="CHEBI:18420"/>
        <label>2</label>
    </ligand>
</feature>
<dbReference type="SUPFAM" id="SSF48179">
    <property type="entry name" value="6-phosphogluconate dehydrogenase C-terminal domain-like"/>
    <property type="match status" value="1"/>
</dbReference>
<reference evidence="16" key="1">
    <citation type="journal article" date="2019" name="Int. J. Syst. Evol. Microbiol.">
        <title>The Global Catalogue of Microorganisms (GCM) 10K type strain sequencing project: providing services to taxonomists for standard genome sequencing and annotation.</title>
        <authorList>
            <consortium name="The Broad Institute Genomics Platform"/>
            <consortium name="The Broad Institute Genome Sequencing Center for Infectious Disease"/>
            <person name="Wu L."/>
            <person name="Ma J."/>
        </authorList>
    </citation>
    <scope>NUCLEOTIDE SEQUENCE [LARGE SCALE GENOMIC DNA]</scope>
    <source>
        <strain evidence="16">CCUG 54356</strain>
    </source>
</reference>
<dbReference type="PIRSF" id="PIRSF000116">
    <property type="entry name" value="IlvC_gammaproteo"/>
    <property type="match status" value="1"/>
</dbReference>
<dbReference type="InterPro" id="IPR014359">
    <property type="entry name" value="KARI_prok"/>
</dbReference>
<keyword evidence="6 11" id="KW-0479">Metal-binding</keyword>
<dbReference type="Gene3D" id="3.40.50.720">
    <property type="entry name" value="NAD(P)-binding Rossmann-like Domain"/>
    <property type="match status" value="1"/>
</dbReference>
<dbReference type="NCBIfam" id="TIGR00465">
    <property type="entry name" value="ilvC"/>
    <property type="match status" value="1"/>
</dbReference>
<comment type="catalytic activity">
    <reaction evidence="11">
        <text>(2R,3R)-2,3-dihydroxy-3-methylpentanoate + NADP(+) = (S)-2-ethyl-2-hydroxy-3-oxobutanoate + NADPH + H(+)</text>
        <dbReference type="Rhea" id="RHEA:13493"/>
        <dbReference type="ChEBI" id="CHEBI:15378"/>
        <dbReference type="ChEBI" id="CHEBI:49256"/>
        <dbReference type="ChEBI" id="CHEBI:49258"/>
        <dbReference type="ChEBI" id="CHEBI:57783"/>
        <dbReference type="ChEBI" id="CHEBI:58349"/>
        <dbReference type="EC" id="1.1.1.86"/>
    </reaction>
</comment>
<dbReference type="PROSITE" id="PS51850">
    <property type="entry name" value="KARI_N"/>
    <property type="match status" value="1"/>
</dbReference>
<name>A0ABW3UDR5_9GAMM</name>
<evidence type="ECO:0000256" key="1">
    <source>
        <dbReference type="ARBA" id="ARBA00002172"/>
    </source>
</evidence>
<dbReference type="InterPro" id="IPR036291">
    <property type="entry name" value="NAD(P)-bd_dom_sf"/>
</dbReference>